<keyword evidence="3" id="KW-1185">Reference proteome</keyword>
<dbReference type="HOGENOM" id="CLU_2963362_0_0_1"/>
<dbReference type="Proteomes" id="UP000001555">
    <property type="component" value="Unassembled WGS sequence"/>
</dbReference>
<dbReference type="AlphaFoldDB" id="B7QEN2"/>
<gene>
    <name evidence="1" type="ORF">IscW_ISCW013449</name>
</gene>
<organism>
    <name type="scientific">Ixodes scapularis</name>
    <name type="common">Black-legged tick</name>
    <name type="synonym">Deer tick</name>
    <dbReference type="NCBI Taxonomy" id="6945"/>
    <lineage>
        <taxon>Eukaryota</taxon>
        <taxon>Metazoa</taxon>
        <taxon>Ecdysozoa</taxon>
        <taxon>Arthropoda</taxon>
        <taxon>Chelicerata</taxon>
        <taxon>Arachnida</taxon>
        <taxon>Acari</taxon>
        <taxon>Parasitiformes</taxon>
        <taxon>Ixodida</taxon>
        <taxon>Ixodoidea</taxon>
        <taxon>Ixodidae</taxon>
        <taxon>Ixodinae</taxon>
        <taxon>Ixodes</taxon>
    </lineage>
</organism>
<reference evidence="2" key="2">
    <citation type="submission" date="2020-05" db="UniProtKB">
        <authorList>
            <consortium name="EnsemblMetazoa"/>
        </authorList>
    </citation>
    <scope>IDENTIFICATION</scope>
    <source>
        <strain evidence="2">wikel</strain>
    </source>
</reference>
<dbReference type="VEuPathDB" id="VectorBase:ISCW013449"/>
<dbReference type="EMBL" id="DS921841">
    <property type="protein sequence ID" value="EEC17304.1"/>
    <property type="molecule type" value="Genomic_DNA"/>
</dbReference>
<proteinExistence type="predicted"/>
<dbReference type="EnsemblMetazoa" id="ISCW013449-RA">
    <property type="protein sequence ID" value="ISCW013449-PA"/>
    <property type="gene ID" value="ISCW013449"/>
</dbReference>
<evidence type="ECO:0000313" key="2">
    <source>
        <dbReference type="EnsemblMetazoa" id="ISCW013449-PA"/>
    </source>
</evidence>
<evidence type="ECO:0000313" key="1">
    <source>
        <dbReference type="EMBL" id="EEC17304.1"/>
    </source>
</evidence>
<name>B7QEN2_IXOSC</name>
<dbReference type="EMBL" id="ABJB010494826">
    <property type="status" value="NOT_ANNOTATED_CDS"/>
    <property type="molecule type" value="Genomic_DNA"/>
</dbReference>
<protein>
    <submittedName>
        <fullName evidence="1 2">Uncharacterized protein</fullName>
    </submittedName>
</protein>
<accession>B7QEN2</accession>
<dbReference type="PaxDb" id="6945-B7QEN2"/>
<evidence type="ECO:0000313" key="3">
    <source>
        <dbReference type="Proteomes" id="UP000001555"/>
    </source>
</evidence>
<sequence length="59" mass="6954">MVVDIACLLISTGRRLTCYKTLLYERTKCVLGCRRFRLRHSLSLVRCDNRKVLSHRINC</sequence>
<reference evidence="1 3" key="1">
    <citation type="submission" date="2008-03" db="EMBL/GenBank/DDBJ databases">
        <title>Annotation of Ixodes scapularis.</title>
        <authorList>
            <consortium name="Ixodes scapularis Genome Project Consortium"/>
            <person name="Caler E."/>
            <person name="Hannick L.I."/>
            <person name="Bidwell S."/>
            <person name="Joardar V."/>
            <person name="Thiagarajan M."/>
            <person name="Amedeo P."/>
            <person name="Galinsky K.J."/>
            <person name="Schobel S."/>
            <person name="Inman J."/>
            <person name="Hostetler J."/>
            <person name="Miller J."/>
            <person name="Hammond M."/>
            <person name="Megy K."/>
            <person name="Lawson D."/>
            <person name="Kodira C."/>
            <person name="Sutton G."/>
            <person name="Meyer J."/>
            <person name="Hill C.A."/>
            <person name="Birren B."/>
            <person name="Nene V."/>
            <person name="Collins F."/>
            <person name="Alarcon-Chaidez F."/>
            <person name="Wikel S."/>
            <person name="Strausberg R."/>
        </authorList>
    </citation>
    <scope>NUCLEOTIDE SEQUENCE [LARGE SCALE GENOMIC DNA]</scope>
    <source>
        <strain evidence="3">Wikel</strain>
        <strain evidence="1">Wikel colony</strain>
    </source>
</reference>
<dbReference type="InParanoid" id="B7QEN2"/>